<dbReference type="EMBL" id="CAUYUJ010001709">
    <property type="protein sequence ID" value="CAK0797231.1"/>
    <property type="molecule type" value="Genomic_DNA"/>
</dbReference>
<feature type="region of interest" description="Disordered" evidence="1">
    <location>
        <begin position="1"/>
        <end position="178"/>
    </location>
</feature>
<accession>A0ABN9PYQ2</accession>
<evidence type="ECO:0000313" key="3">
    <source>
        <dbReference type="Proteomes" id="UP001189429"/>
    </source>
</evidence>
<evidence type="ECO:0000256" key="1">
    <source>
        <dbReference type="SAM" id="MobiDB-lite"/>
    </source>
</evidence>
<feature type="compositionally biased region" description="Low complexity" evidence="1">
    <location>
        <begin position="229"/>
        <end position="238"/>
    </location>
</feature>
<feature type="region of interest" description="Disordered" evidence="1">
    <location>
        <begin position="260"/>
        <end position="291"/>
    </location>
</feature>
<feature type="non-terminal residue" evidence="2">
    <location>
        <position position="291"/>
    </location>
</feature>
<feature type="compositionally biased region" description="Low complexity" evidence="1">
    <location>
        <begin position="69"/>
        <end position="87"/>
    </location>
</feature>
<comment type="caution">
    <text evidence="2">The sequence shown here is derived from an EMBL/GenBank/DDBJ whole genome shotgun (WGS) entry which is preliminary data.</text>
</comment>
<sequence length="291" mass="30122">MAAASPQGQEGCKQEKRAQSSGPAAVGGVWGRGAHAASPWCSPPTTGAWRPARGRGTTGTRRAGEGEARAAAAAAAAAEAAAPAEGPHTQAEAEEVRAARRPPTPRRGVEEDEEAEEDDEAIVFGSFGLSTVPREAGEAKSSAPLQDSEGRSRAPAGTQLSQTPSPAPAAKPTSGAGWQPNQVVRYVWGQLAQTPCKRELPLDRGASEISTAGATSSAGTPQRRGLWVSSAASTSPTSDSDRLGRACFRAVVRNTFIDVEQRSDCATPGSRTSRSLSPSLFRREPRAASEV</sequence>
<feature type="compositionally biased region" description="Polar residues" evidence="1">
    <location>
        <begin position="208"/>
        <end position="220"/>
    </location>
</feature>
<organism evidence="2 3">
    <name type="scientific">Prorocentrum cordatum</name>
    <dbReference type="NCBI Taxonomy" id="2364126"/>
    <lineage>
        <taxon>Eukaryota</taxon>
        <taxon>Sar</taxon>
        <taxon>Alveolata</taxon>
        <taxon>Dinophyceae</taxon>
        <taxon>Prorocentrales</taxon>
        <taxon>Prorocentraceae</taxon>
        <taxon>Prorocentrum</taxon>
    </lineage>
</organism>
<feature type="compositionally biased region" description="Polar residues" evidence="1">
    <location>
        <begin position="269"/>
        <end position="278"/>
    </location>
</feature>
<dbReference type="Proteomes" id="UP001189429">
    <property type="component" value="Unassembled WGS sequence"/>
</dbReference>
<reference evidence="2" key="1">
    <citation type="submission" date="2023-10" db="EMBL/GenBank/DDBJ databases">
        <authorList>
            <person name="Chen Y."/>
            <person name="Shah S."/>
            <person name="Dougan E. K."/>
            <person name="Thang M."/>
            <person name="Chan C."/>
        </authorList>
    </citation>
    <scope>NUCLEOTIDE SEQUENCE [LARGE SCALE GENOMIC DNA]</scope>
</reference>
<feature type="compositionally biased region" description="Low complexity" evidence="1">
    <location>
        <begin position="45"/>
        <end position="61"/>
    </location>
</feature>
<evidence type="ECO:0000313" key="2">
    <source>
        <dbReference type="EMBL" id="CAK0797231.1"/>
    </source>
</evidence>
<feature type="compositionally biased region" description="Basic and acidic residues" evidence="1">
    <location>
        <begin position="281"/>
        <end position="291"/>
    </location>
</feature>
<feature type="compositionally biased region" description="Acidic residues" evidence="1">
    <location>
        <begin position="110"/>
        <end position="121"/>
    </location>
</feature>
<gene>
    <name evidence="2" type="ORF">PCOR1329_LOCUS6382</name>
</gene>
<name>A0ABN9PYQ2_9DINO</name>
<proteinExistence type="predicted"/>
<protein>
    <submittedName>
        <fullName evidence="2">Uncharacterized protein</fullName>
    </submittedName>
</protein>
<feature type="compositionally biased region" description="Low complexity" evidence="1">
    <location>
        <begin position="168"/>
        <end position="177"/>
    </location>
</feature>
<feature type="region of interest" description="Disordered" evidence="1">
    <location>
        <begin position="199"/>
        <end position="244"/>
    </location>
</feature>
<keyword evidence="3" id="KW-1185">Reference proteome</keyword>